<evidence type="ECO:0000313" key="1">
    <source>
        <dbReference type="EMBL" id="MFD2487230.1"/>
    </source>
</evidence>
<proteinExistence type="predicted"/>
<comment type="caution">
    <text evidence="1">The sequence shown here is derived from an EMBL/GenBank/DDBJ whole genome shotgun (WGS) entry which is preliminary data.</text>
</comment>
<protein>
    <submittedName>
        <fullName evidence="1">Uncharacterized protein</fullName>
    </submittedName>
</protein>
<sequence>MNIVEPAATMPDRGRVGAAVLHFAGAWLAMSDRARIVAVGTGFSPAGLRFKEISGEEYGVDFAKPLTVEQLHRLPAWQMPQPETAHEDLRKFLG</sequence>
<dbReference type="RefSeq" id="WP_344287719.1">
    <property type="nucleotide sequence ID" value="NZ_BAAAHV010000031.1"/>
</dbReference>
<dbReference type="EMBL" id="JBHUKQ010000026">
    <property type="protein sequence ID" value="MFD2487230.1"/>
    <property type="molecule type" value="Genomic_DNA"/>
</dbReference>
<name>A0ABW5IEP1_9PSEU</name>
<organism evidence="1 2">
    <name type="scientific">Amycolatopsis albidoflavus</name>
    <dbReference type="NCBI Taxonomy" id="102226"/>
    <lineage>
        <taxon>Bacteria</taxon>
        <taxon>Bacillati</taxon>
        <taxon>Actinomycetota</taxon>
        <taxon>Actinomycetes</taxon>
        <taxon>Pseudonocardiales</taxon>
        <taxon>Pseudonocardiaceae</taxon>
        <taxon>Amycolatopsis</taxon>
    </lineage>
</organism>
<accession>A0ABW5IEP1</accession>
<keyword evidence="2" id="KW-1185">Reference proteome</keyword>
<gene>
    <name evidence="1" type="ORF">ACFSUT_43640</name>
</gene>
<reference evidence="2" key="1">
    <citation type="journal article" date="2019" name="Int. J. Syst. Evol. Microbiol.">
        <title>The Global Catalogue of Microorganisms (GCM) 10K type strain sequencing project: providing services to taxonomists for standard genome sequencing and annotation.</title>
        <authorList>
            <consortium name="The Broad Institute Genomics Platform"/>
            <consortium name="The Broad Institute Genome Sequencing Center for Infectious Disease"/>
            <person name="Wu L."/>
            <person name="Ma J."/>
        </authorList>
    </citation>
    <scope>NUCLEOTIDE SEQUENCE [LARGE SCALE GENOMIC DNA]</scope>
    <source>
        <strain evidence="2">CGMCC 4.7638</strain>
    </source>
</reference>
<dbReference type="Proteomes" id="UP001597542">
    <property type="component" value="Unassembled WGS sequence"/>
</dbReference>
<evidence type="ECO:0000313" key="2">
    <source>
        <dbReference type="Proteomes" id="UP001597542"/>
    </source>
</evidence>